<evidence type="ECO:0000259" key="2">
    <source>
        <dbReference type="Pfam" id="PF13767"/>
    </source>
</evidence>
<comment type="caution">
    <text evidence="3">The sequence shown here is derived from an EMBL/GenBank/DDBJ whole genome shotgun (WGS) entry which is preliminary data.</text>
</comment>
<name>A0AAW9DPP6_ACIAO</name>
<gene>
    <name evidence="3" type="ORF">SIL87_08885</name>
</gene>
<reference evidence="3 4" key="1">
    <citation type="submission" date="2023-11" db="EMBL/GenBank/DDBJ databases">
        <title>MicrobeMod: A computational toolkit for identifying prokaryotic methylation and restriction-modification with nanopore sequencing.</title>
        <authorList>
            <person name="Crits-Christoph A."/>
            <person name="Kang S.C."/>
            <person name="Lee H."/>
            <person name="Ostrov N."/>
        </authorList>
    </citation>
    <scope>NUCLEOTIDE SEQUENCE [LARGE SCALE GENOMIC DNA]</scope>
    <source>
        <strain evidence="3 4">DSMZ 700</strain>
    </source>
</reference>
<feature type="signal peptide" evidence="1">
    <location>
        <begin position="1"/>
        <end position="29"/>
    </location>
</feature>
<dbReference type="EMBL" id="JAWXYB010000018">
    <property type="protein sequence ID" value="MDX5930876.1"/>
    <property type="molecule type" value="Genomic_DNA"/>
</dbReference>
<protein>
    <submittedName>
        <fullName evidence="3">DUF4168 domain-containing protein</fullName>
    </submittedName>
</protein>
<keyword evidence="4" id="KW-1185">Reference proteome</keyword>
<proteinExistence type="predicted"/>
<dbReference type="RefSeq" id="WP_319613802.1">
    <property type="nucleotide sequence ID" value="NZ_JAWXYB010000018.1"/>
</dbReference>
<evidence type="ECO:0000256" key="1">
    <source>
        <dbReference type="SAM" id="SignalP"/>
    </source>
</evidence>
<sequence>MAHRNATISSIRLGAGLLAATLIAAPAFAQTMAPGTTPGTSSGTMMPAGPASSATIARAGRAMHDVMAINQRYAAKLTASTNPATKQQIVARAKQKAVSAITSHGLSVGQYNQVLASAQSNPALRRQLLSDAGLSGAAPTAHD</sequence>
<evidence type="ECO:0000313" key="3">
    <source>
        <dbReference type="EMBL" id="MDX5930876.1"/>
    </source>
</evidence>
<organism evidence="3 4">
    <name type="scientific">Acidiphilium acidophilum</name>
    <name type="common">Thiobacillus acidophilus</name>
    <dbReference type="NCBI Taxonomy" id="76588"/>
    <lineage>
        <taxon>Bacteria</taxon>
        <taxon>Pseudomonadati</taxon>
        <taxon>Pseudomonadota</taxon>
        <taxon>Alphaproteobacteria</taxon>
        <taxon>Acetobacterales</taxon>
        <taxon>Acidocellaceae</taxon>
        <taxon>Acidiphilium</taxon>
    </lineage>
</organism>
<dbReference type="InterPro" id="IPR025433">
    <property type="entry name" value="DUF4168"/>
</dbReference>
<feature type="domain" description="DUF4168" evidence="2">
    <location>
        <begin position="52"/>
        <end position="127"/>
    </location>
</feature>
<dbReference type="Pfam" id="PF13767">
    <property type="entry name" value="DUF4168"/>
    <property type="match status" value="1"/>
</dbReference>
<dbReference type="Proteomes" id="UP001279553">
    <property type="component" value="Unassembled WGS sequence"/>
</dbReference>
<evidence type="ECO:0000313" key="4">
    <source>
        <dbReference type="Proteomes" id="UP001279553"/>
    </source>
</evidence>
<feature type="chain" id="PRO_5043387335" evidence="1">
    <location>
        <begin position="30"/>
        <end position="143"/>
    </location>
</feature>
<keyword evidence="1" id="KW-0732">Signal</keyword>
<dbReference type="AlphaFoldDB" id="A0AAW9DPP6"/>
<accession>A0AAW9DPP6</accession>